<sequence>MSPPLGPFGNVLKSLFPTPLKNRLLHPGFENFDGDNWKFSRDLSDALSKFTNNLKEWNKSIYGHITMQKENLINKLGDIQRRMDIYGSNQLAQDKMKVRQELQNVLHHEDLIWKQ</sequence>
<dbReference type="AlphaFoldDB" id="A0A5B6U7S5"/>
<dbReference type="GO" id="GO:0003964">
    <property type="term" value="F:RNA-directed DNA polymerase activity"/>
    <property type="evidence" value="ECO:0007669"/>
    <property type="project" value="UniProtKB-KW"/>
</dbReference>
<evidence type="ECO:0000313" key="1">
    <source>
        <dbReference type="EMBL" id="KAA3452514.1"/>
    </source>
</evidence>
<organism evidence="1 2">
    <name type="scientific">Gossypium australe</name>
    <dbReference type="NCBI Taxonomy" id="47621"/>
    <lineage>
        <taxon>Eukaryota</taxon>
        <taxon>Viridiplantae</taxon>
        <taxon>Streptophyta</taxon>
        <taxon>Embryophyta</taxon>
        <taxon>Tracheophyta</taxon>
        <taxon>Spermatophyta</taxon>
        <taxon>Magnoliopsida</taxon>
        <taxon>eudicotyledons</taxon>
        <taxon>Gunneridae</taxon>
        <taxon>Pentapetalae</taxon>
        <taxon>rosids</taxon>
        <taxon>malvids</taxon>
        <taxon>Malvales</taxon>
        <taxon>Malvaceae</taxon>
        <taxon>Malvoideae</taxon>
        <taxon>Gossypium</taxon>
    </lineage>
</organism>
<dbReference type="OrthoDB" id="1001832at2759"/>
<dbReference type="EMBL" id="SMMG02000027">
    <property type="protein sequence ID" value="KAA3452514.1"/>
    <property type="molecule type" value="Genomic_DNA"/>
</dbReference>
<reference evidence="2" key="1">
    <citation type="journal article" date="2019" name="Plant Biotechnol. J.">
        <title>Genome sequencing of the Australian wild diploid species Gossypium australe highlights disease resistance and delayed gland morphogenesis.</title>
        <authorList>
            <person name="Cai Y."/>
            <person name="Cai X."/>
            <person name="Wang Q."/>
            <person name="Wang P."/>
            <person name="Zhang Y."/>
            <person name="Cai C."/>
            <person name="Xu Y."/>
            <person name="Wang K."/>
            <person name="Zhou Z."/>
            <person name="Wang C."/>
            <person name="Geng S."/>
            <person name="Li B."/>
            <person name="Dong Q."/>
            <person name="Hou Y."/>
            <person name="Wang H."/>
            <person name="Ai P."/>
            <person name="Liu Z."/>
            <person name="Yi F."/>
            <person name="Sun M."/>
            <person name="An G."/>
            <person name="Cheng J."/>
            <person name="Zhang Y."/>
            <person name="Shi Q."/>
            <person name="Xie Y."/>
            <person name="Shi X."/>
            <person name="Chang Y."/>
            <person name="Huang F."/>
            <person name="Chen Y."/>
            <person name="Hong S."/>
            <person name="Mi L."/>
            <person name="Sun Q."/>
            <person name="Zhang L."/>
            <person name="Zhou B."/>
            <person name="Peng R."/>
            <person name="Zhang X."/>
            <person name="Liu F."/>
        </authorList>
    </citation>
    <scope>NUCLEOTIDE SEQUENCE [LARGE SCALE GENOMIC DNA]</scope>
    <source>
        <strain evidence="2">cv. PA1801</strain>
    </source>
</reference>
<keyword evidence="1" id="KW-0548">Nucleotidyltransferase</keyword>
<keyword evidence="1" id="KW-0808">Transferase</keyword>
<gene>
    <name evidence="1" type="ORF">EPI10_034456</name>
</gene>
<accession>A0A5B6U7S5</accession>
<keyword evidence="1" id="KW-0695">RNA-directed DNA polymerase</keyword>
<keyword evidence="2" id="KW-1185">Reference proteome</keyword>
<name>A0A5B6U7S5_9ROSI</name>
<protein>
    <submittedName>
        <fullName evidence="1">Reverse transcriptase like protein</fullName>
    </submittedName>
</protein>
<dbReference type="Proteomes" id="UP000325315">
    <property type="component" value="Unassembled WGS sequence"/>
</dbReference>
<proteinExistence type="predicted"/>
<comment type="caution">
    <text evidence="1">The sequence shown here is derived from an EMBL/GenBank/DDBJ whole genome shotgun (WGS) entry which is preliminary data.</text>
</comment>
<evidence type="ECO:0000313" key="2">
    <source>
        <dbReference type="Proteomes" id="UP000325315"/>
    </source>
</evidence>